<protein>
    <submittedName>
        <fullName evidence="8">Methyl-accepting chemotaxis protein</fullName>
    </submittedName>
</protein>
<dbReference type="AlphaFoldDB" id="A0A4R1N3S0"/>
<evidence type="ECO:0000256" key="1">
    <source>
        <dbReference type="ARBA" id="ARBA00023224"/>
    </source>
</evidence>
<dbReference type="Pfam" id="PF00015">
    <property type="entry name" value="MCPsignal"/>
    <property type="match status" value="1"/>
</dbReference>
<dbReference type="SMART" id="SM00304">
    <property type="entry name" value="HAMP"/>
    <property type="match status" value="1"/>
</dbReference>
<keyword evidence="5" id="KW-1133">Transmembrane helix</keyword>
<keyword evidence="5" id="KW-0812">Transmembrane</keyword>
<sequence>MKVKSIRTKILAGFLTMLGFLLFLGISSLTQLNQVRNNMEEMLEVQLGEYMMVEKLAFNVAESSSNIRGYMLSGEQQYVDRFVILSTESDELENRLAELSDEESVIQMIEDSRNWRNLALDTIVPLYAGGNVDEAITRTNEQLAPMGRTIIGEAQGITRAKEQALLEATSRIENLQNRIMLIIFAVLSVSVILAVALSLMIAKIITKPIKNMLVAVEKVSNGDLSEKVEVKTNDEIGKLSHSINIMIDNLRSLIQSVKESSNQVLTASEQMSDTSQENSAASEEIARTIEEIAGSANEQARNTENGVIKTESLSKIIEEDLEDMNRVSQAIKTLITIKDEGITLIKDLTQKTNNSNESIESIYQSTVNTNESAEKIGEASQLIQSIAEQTNLLALNAAIEAARAGEAGKGFAVVAEEIRKLAEQSTKSVQDIDEMLVKLQSNSKNSVDTMKDVLNIIKEQVESVGNTENKFDDIASEIENVKSIINKSLGSVNEMSEHKNDLSDLMQSLAAIAQQNAAGTEEASASVEEQSASMEEIANASEQLKNLSEDLSKEVSQFTY</sequence>
<dbReference type="PROSITE" id="PS50885">
    <property type="entry name" value="HAMP"/>
    <property type="match status" value="1"/>
</dbReference>
<accession>A0A4R1N3S0</accession>
<evidence type="ECO:0000313" key="9">
    <source>
        <dbReference type="Proteomes" id="UP000294545"/>
    </source>
</evidence>
<name>A0A4R1N3S0_9FIRM</name>
<keyword evidence="1 3" id="KW-0807">Transducer</keyword>
<keyword evidence="5" id="KW-0472">Membrane</keyword>
<dbReference type="PANTHER" id="PTHR32089:SF112">
    <property type="entry name" value="LYSOZYME-LIKE PROTEIN-RELATED"/>
    <property type="match status" value="1"/>
</dbReference>
<dbReference type="PANTHER" id="PTHR32089">
    <property type="entry name" value="METHYL-ACCEPTING CHEMOTAXIS PROTEIN MCPB"/>
    <property type="match status" value="1"/>
</dbReference>
<dbReference type="Pfam" id="PF00672">
    <property type="entry name" value="HAMP"/>
    <property type="match status" value="1"/>
</dbReference>
<gene>
    <name evidence="8" type="ORF">EDC19_1148</name>
</gene>
<evidence type="ECO:0000256" key="3">
    <source>
        <dbReference type="PROSITE-ProRule" id="PRU00284"/>
    </source>
</evidence>
<dbReference type="Gene3D" id="1.10.287.950">
    <property type="entry name" value="Methyl-accepting chemotaxis protein"/>
    <property type="match status" value="1"/>
</dbReference>
<evidence type="ECO:0000259" key="7">
    <source>
        <dbReference type="PROSITE" id="PS50885"/>
    </source>
</evidence>
<dbReference type="InterPro" id="IPR004089">
    <property type="entry name" value="MCPsignal_dom"/>
</dbReference>
<dbReference type="PROSITE" id="PS50111">
    <property type="entry name" value="CHEMOTAXIS_TRANSDUC_2"/>
    <property type="match status" value="1"/>
</dbReference>
<dbReference type="GO" id="GO:0016020">
    <property type="term" value="C:membrane"/>
    <property type="evidence" value="ECO:0007669"/>
    <property type="project" value="InterPro"/>
</dbReference>
<dbReference type="EMBL" id="SMGQ01000011">
    <property type="protein sequence ID" value="TCK98714.1"/>
    <property type="molecule type" value="Genomic_DNA"/>
</dbReference>
<reference evidence="8 9" key="1">
    <citation type="submission" date="2019-03" db="EMBL/GenBank/DDBJ databases">
        <title>Genomic Encyclopedia of Type Strains, Phase IV (KMG-IV): sequencing the most valuable type-strain genomes for metagenomic binning, comparative biology and taxonomic classification.</title>
        <authorList>
            <person name="Goeker M."/>
        </authorList>
    </citation>
    <scope>NUCLEOTIDE SEQUENCE [LARGE SCALE GENOMIC DNA]</scope>
    <source>
        <strain evidence="8 9">DSM 24176</strain>
    </source>
</reference>
<organism evidence="8 9">
    <name type="scientific">Natranaerovirga hydrolytica</name>
    <dbReference type="NCBI Taxonomy" id="680378"/>
    <lineage>
        <taxon>Bacteria</taxon>
        <taxon>Bacillati</taxon>
        <taxon>Bacillota</taxon>
        <taxon>Clostridia</taxon>
        <taxon>Lachnospirales</taxon>
        <taxon>Natranaerovirgaceae</taxon>
        <taxon>Natranaerovirga</taxon>
    </lineage>
</organism>
<dbReference type="GO" id="GO:0007165">
    <property type="term" value="P:signal transduction"/>
    <property type="evidence" value="ECO:0007669"/>
    <property type="project" value="UniProtKB-KW"/>
</dbReference>
<keyword evidence="4" id="KW-0175">Coiled coil</keyword>
<dbReference type="Proteomes" id="UP000294545">
    <property type="component" value="Unassembled WGS sequence"/>
</dbReference>
<evidence type="ECO:0000256" key="4">
    <source>
        <dbReference type="SAM" id="Coils"/>
    </source>
</evidence>
<evidence type="ECO:0000256" key="2">
    <source>
        <dbReference type="ARBA" id="ARBA00029447"/>
    </source>
</evidence>
<evidence type="ECO:0000313" key="8">
    <source>
        <dbReference type="EMBL" id="TCK98714.1"/>
    </source>
</evidence>
<dbReference type="Gene3D" id="6.10.340.10">
    <property type="match status" value="1"/>
</dbReference>
<feature type="domain" description="Methyl-accepting transducer" evidence="6">
    <location>
        <begin position="274"/>
        <end position="531"/>
    </location>
</feature>
<dbReference type="SUPFAM" id="SSF58104">
    <property type="entry name" value="Methyl-accepting chemotaxis protein (MCP) signaling domain"/>
    <property type="match status" value="1"/>
</dbReference>
<dbReference type="SMART" id="SM00283">
    <property type="entry name" value="MA"/>
    <property type="match status" value="1"/>
</dbReference>
<dbReference type="CDD" id="cd06225">
    <property type="entry name" value="HAMP"/>
    <property type="match status" value="1"/>
</dbReference>
<comment type="similarity">
    <text evidence="2">Belongs to the methyl-accepting chemotaxis (MCP) protein family.</text>
</comment>
<dbReference type="Pfam" id="PF12729">
    <property type="entry name" value="4HB_MCP_1"/>
    <property type="match status" value="1"/>
</dbReference>
<proteinExistence type="inferred from homology"/>
<dbReference type="InterPro" id="IPR024478">
    <property type="entry name" value="HlyB_4HB_MCP"/>
</dbReference>
<dbReference type="RefSeq" id="WP_165868527.1">
    <property type="nucleotide sequence ID" value="NZ_SMGQ01000011.1"/>
</dbReference>
<feature type="domain" description="HAMP" evidence="7">
    <location>
        <begin position="203"/>
        <end position="255"/>
    </location>
</feature>
<comment type="caution">
    <text evidence="8">The sequence shown here is derived from an EMBL/GenBank/DDBJ whole genome shotgun (WGS) entry which is preliminary data.</text>
</comment>
<feature type="transmembrane region" description="Helical" evidence="5">
    <location>
        <begin position="179"/>
        <end position="202"/>
    </location>
</feature>
<dbReference type="InterPro" id="IPR003660">
    <property type="entry name" value="HAMP_dom"/>
</dbReference>
<feature type="coiled-coil region" evidence="4">
    <location>
        <begin position="495"/>
        <end position="557"/>
    </location>
</feature>
<evidence type="ECO:0000256" key="5">
    <source>
        <dbReference type="SAM" id="Phobius"/>
    </source>
</evidence>
<keyword evidence="9" id="KW-1185">Reference proteome</keyword>
<evidence type="ECO:0000259" key="6">
    <source>
        <dbReference type="PROSITE" id="PS50111"/>
    </source>
</evidence>